<keyword evidence="11" id="KW-0723">Serine/threonine-protein kinase</keyword>
<dbReference type="InterPro" id="IPR005467">
    <property type="entry name" value="His_kinase_dom"/>
</dbReference>
<name>A0A549SW03_9HYPH</name>
<dbReference type="SMART" id="SM00387">
    <property type="entry name" value="HATPase_c"/>
    <property type="match status" value="1"/>
</dbReference>
<feature type="domain" description="Histidine kinase" evidence="10">
    <location>
        <begin position="131"/>
        <end position="346"/>
    </location>
</feature>
<keyword evidence="9" id="KW-0472">Membrane</keyword>
<keyword evidence="5" id="KW-0547">Nucleotide-binding</keyword>
<dbReference type="PANTHER" id="PTHR43065:SF10">
    <property type="entry name" value="PEROXIDE STRESS-ACTIVATED HISTIDINE KINASE MAK3"/>
    <property type="match status" value="1"/>
</dbReference>
<dbReference type="RefSeq" id="WP_143127452.1">
    <property type="nucleotide sequence ID" value="NZ_VJMG01000077.1"/>
</dbReference>
<dbReference type="SUPFAM" id="SSF55874">
    <property type="entry name" value="ATPase domain of HSP90 chaperone/DNA topoisomerase II/histidine kinase"/>
    <property type="match status" value="1"/>
</dbReference>
<dbReference type="InterPro" id="IPR004358">
    <property type="entry name" value="Sig_transdc_His_kin-like_C"/>
</dbReference>
<keyword evidence="3" id="KW-0597">Phosphoprotein</keyword>
<evidence type="ECO:0000256" key="5">
    <source>
        <dbReference type="ARBA" id="ARBA00022741"/>
    </source>
</evidence>
<dbReference type="InterPro" id="IPR036890">
    <property type="entry name" value="HATPase_C_sf"/>
</dbReference>
<dbReference type="GO" id="GO:0004673">
    <property type="term" value="F:protein histidine kinase activity"/>
    <property type="evidence" value="ECO:0007669"/>
    <property type="project" value="UniProtKB-EC"/>
</dbReference>
<protein>
    <recommendedName>
        <fullName evidence="2">histidine kinase</fullName>
        <ecNumber evidence="2">2.7.13.3</ecNumber>
    </recommendedName>
</protein>
<accession>A0A549SW03</accession>
<keyword evidence="9" id="KW-0812">Transmembrane</keyword>
<evidence type="ECO:0000256" key="1">
    <source>
        <dbReference type="ARBA" id="ARBA00000085"/>
    </source>
</evidence>
<dbReference type="Proteomes" id="UP000316801">
    <property type="component" value="Unassembled WGS sequence"/>
</dbReference>
<evidence type="ECO:0000256" key="4">
    <source>
        <dbReference type="ARBA" id="ARBA00022679"/>
    </source>
</evidence>
<gene>
    <name evidence="11" type="ORF">FNA46_22445</name>
</gene>
<dbReference type="GO" id="GO:0005524">
    <property type="term" value="F:ATP binding"/>
    <property type="evidence" value="ECO:0007669"/>
    <property type="project" value="UniProtKB-KW"/>
</dbReference>
<keyword evidence="6 11" id="KW-0418">Kinase</keyword>
<feature type="transmembrane region" description="Helical" evidence="9">
    <location>
        <begin position="6"/>
        <end position="25"/>
    </location>
</feature>
<comment type="catalytic activity">
    <reaction evidence="1">
        <text>ATP + protein L-histidine = ADP + protein N-phospho-L-histidine.</text>
        <dbReference type="EC" id="2.7.13.3"/>
    </reaction>
</comment>
<dbReference type="Gene3D" id="1.10.287.130">
    <property type="match status" value="1"/>
</dbReference>
<evidence type="ECO:0000256" key="7">
    <source>
        <dbReference type="ARBA" id="ARBA00022840"/>
    </source>
</evidence>
<evidence type="ECO:0000313" key="12">
    <source>
        <dbReference type="Proteomes" id="UP000316801"/>
    </source>
</evidence>
<keyword evidence="9" id="KW-1133">Transmembrane helix</keyword>
<feature type="transmembrane region" description="Helical" evidence="9">
    <location>
        <begin position="55"/>
        <end position="73"/>
    </location>
</feature>
<dbReference type="GO" id="GO:0000160">
    <property type="term" value="P:phosphorelay signal transduction system"/>
    <property type="evidence" value="ECO:0007669"/>
    <property type="project" value="UniProtKB-KW"/>
</dbReference>
<dbReference type="InterPro" id="IPR003594">
    <property type="entry name" value="HATPase_dom"/>
</dbReference>
<keyword evidence="4" id="KW-0808">Transferase</keyword>
<dbReference type="PRINTS" id="PR00344">
    <property type="entry name" value="BCTRLSENSOR"/>
</dbReference>
<comment type="caution">
    <text evidence="11">The sequence shown here is derived from an EMBL/GenBank/DDBJ whole genome shotgun (WGS) entry which is preliminary data.</text>
</comment>
<dbReference type="Pfam" id="PF02518">
    <property type="entry name" value="HATPase_c"/>
    <property type="match status" value="1"/>
</dbReference>
<organism evidence="11 12">
    <name type="scientific">Rhizobium straminoryzae</name>
    <dbReference type="NCBI Taxonomy" id="1387186"/>
    <lineage>
        <taxon>Bacteria</taxon>
        <taxon>Pseudomonadati</taxon>
        <taxon>Pseudomonadota</taxon>
        <taxon>Alphaproteobacteria</taxon>
        <taxon>Hyphomicrobiales</taxon>
        <taxon>Rhizobiaceae</taxon>
        <taxon>Rhizobium/Agrobacterium group</taxon>
        <taxon>Rhizobium</taxon>
    </lineage>
</organism>
<dbReference type="EC" id="2.7.13.3" evidence="2"/>
<evidence type="ECO:0000256" key="9">
    <source>
        <dbReference type="SAM" id="Phobius"/>
    </source>
</evidence>
<evidence type="ECO:0000256" key="2">
    <source>
        <dbReference type="ARBA" id="ARBA00012438"/>
    </source>
</evidence>
<feature type="transmembrane region" description="Helical" evidence="9">
    <location>
        <begin position="32"/>
        <end position="49"/>
    </location>
</feature>
<dbReference type="PROSITE" id="PS50109">
    <property type="entry name" value="HIS_KIN"/>
    <property type="match status" value="1"/>
</dbReference>
<evidence type="ECO:0000313" key="11">
    <source>
        <dbReference type="EMBL" id="TRL33800.1"/>
    </source>
</evidence>
<evidence type="ECO:0000256" key="8">
    <source>
        <dbReference type="ARBA" id="ARBA00023012"/>
    </source>
</evidence>
<dbReference type="Gene3D" id="3.30.565.10">
    <property type="entry name" value="Histidine kinase-like ATPase, C-terminal domain"/>
    <property type="match status" value="1"/>
</dbReference>
<evidence type="ECO:0000256" key="3">
    <source>
        <dbReference type="ARBA" id="ARBA00022553"/>
    </source>
</evidence>
<dbReference type="EMBL" id="VJMG01000077">
    <property type="protein sequence ID" value="TRL33800.1"/>
    <property type="molecule type" value="Genomic_DNA"/>
</dbReference>
<feature type="transmembrane region" description="Helical" evidence="9">
    <location>
        <begin position="85"/>
        <end position="102"/>
    </location>
</feature>
<keyword evidence="8" id="KW-0902">Two-component regulatory system</keyword>
<dbReference type="PANTHER" id="PTHR43065">
    <property type="entry name" value="SENSOR HISTIDINE KINASE"/>
    <property type="match status" value="1"/>
</dbReference>
<sequence length="355" mass="37984">MVRYLIEAPLLWLSVTLLASGVFVADTLTDREIAFAVLYAAVILVSVRAGRPRAILTVGSLCAILTIVSYVLTKRGAQESGLMNCVLSLLAIGATTFLTMRIEVVEARTRLAQAALARMSRLTTIGELGTSIAHEVSQPVTAIAANGNAALRWLSAAPPNLEEAESAIRRIVQDAERAGEVIGRVRRLIARVPPSRDPIDIVEVISEALALVRAELRNHDILLRTEFATDLPPVTGDRIQMQQVVLNFLMNAIEAMAGVDPARRDLLVCAARDDRTITVSVRDTGTGLPGSGADGLFEAFQTTKPMGMGMGLTISRSIIEAHRGRIYAAANFPHGAVFGFTLPIIPVSKGETADG</sequence>
<evidence type="ECO:0000256" key="6">
    <source>
        <dbReference type="ARBA" id="ARBA00022777"/>
    </source>
</evidence>
<reference evidence="11 12" key="1">
    <citation type="submission" date="2019-07" db="EMBL/GenBank/DDBJ databases">
        <title>Ln-dependent methylotrophs.</title>
        <authorList>
            <person name="Tani A."/>
        </authorList>
    </citation>
    <scope>NUCLEOTIDE SEQUENCE [LARGE SCALE GENOMIC DNA]</scope>
    <source>
        <strain evidence="11 12">SM12</strain>
    </source>
</reference>
<dbReference type="AlphaFoldDB" id="A0A549SW03"/>
<keyword evidence="12" id="KW-1185">Reference proteome</keyword>
<dbReference type="GO" id="GO:0004674">
    <property type="term" value="F:protein serine/threonine kinase activity"/>
    <property type="evidence" value="ECO:0007669"/>
    <property type="project" value="UniProtKB-KW"/>
</dbReference>
<evidence type="ECO:0000259" key="10">
    <source>
        <dbReference type="PROSITE" id="PS50109"/>
    </source>
</evidence>
<keyword evidence="7" id="KW-0067">ATP-binding</keyword>
<proteinExistence type="predicted"/>